<proteinExistence type="inferred from homology"/>
<evidence type="ECO:0000313" key="11">
    <source>
        <dbReference type="Proteomes" id="UP000035016"/>
    </source>
</evidence>
<feature type="compositionally biased region" description="Low complexity" evidence="6">
    <location>
        <begin position="398"/>
        <end position="427"/>
    </location>
</feature>
<name>A0A0F7VWY2_STRLW</name>
<keyword evidence="2 5" id="KW-0645">Protease</keyword>
<feature type="transmembrane region" description="Helical" evidence="7">
    <location>
        <begin position="358"/>
        <end position="380"/>
    </location>
</feature>
<dbReference type="Proteomes" id="UP000035016">
    <property type="component" value="Chromosome Chromosome"/>
</dbReference>
<organism evidence="10 11">
    <name type="scientific">Streptomyces leeuwenhoekii</name>
    <dbReference type="NCBI Taxonomy" id="1437453"/>
    <lineage>
        <taxon>Bacteria</taxon>
        <taxon>Bacillati</taxon>
        <taxon>Actinomycetota</taxon>
        <taxon>Actinomycetes</taxon>
        <taxon>Kitasatosporales</taxon>
        <taxon>Streptomycetaceae</taxon>
        <taxon>Streptomyces</taxon>
    </lineage>
</organism>
<sequence>MAFRRTMCALGATALTGALIMATAPAASADQTRRDQWALETLQAESAWKISTGKGVTVAVIDDGVNANHIDLQDNVLQGRDFVDGGSATPDAGDDHGTAMASIIAAHGHGANDGVIGLAPEASILPVRDFGTGGPGLPASIRYAVDNGASVINVSQCFVSSSAQRINEVSSAVEYAVSRDVLVVGGSGNDGRSEKCYPAASPGALAVGAVTSDGTIWQDSNFGSHVTLVAPGAKIVAAAGSGNAYRMGTGTSDAAAYVSAAAALLRAKFPDLTAGQIANRLVKTAVLPGSAKTLSLPDEKYGYGSIRPLAALTEDIPVGSAYGPLKVPGHEGASAAPSTGKSDADYAAENKEADQKQLIFFIILGLVALAVIGLIVFLIVKLSGRDKNRTGGSGGPAGYPQYGQQPVSPQQNPSQQSASQQNPYQQQSPPPHGQWPPQQ</sequence>
<keyword evidence="7" id="KW-0472">Membrane</keyword>
<dbReference type="RefSeq" id="WP_242513961.1">
    <property type="nucleotide sequence ID" value="NZ_AZSD01000093.1"/>
</dbReference>
<keyword evidence="8" id="KW-0732">Signal</keyword>
<dbReference type="InterPro" id="IPR015500">
    <property type="entry name" value="Peptidase_S8_subtilisin-rel"/>
</dbReference>
<dbReference type="GO" id="GO:0006508">
    <property type="term" value="P:proteolysis"/>
    <property type="evidence" value="ECO:0007669"/>
    <property type="project" value="UniProtKB-KW"/>
</dbReference>
<evidence type="ECO:0000259" key="9">
    <source>
        <dbReference type="Pfam" id="PF00082"/>
    </source>
</evidence>
<comment type="similarity">
    <text evidence="1 5">Belongs to the peptidase S8 family.</text>
</comment>
<evidence type="ECO:0000256" key="7">
    <source>
        <dbReference type="SAM" id="Phobius"/>
    </source>
</evidence>
<keyword evidence="3 5" id="KW-0378">Hydrolase</keyword>
<evidence type="ECO:0000256" key="3">
    <source>
        <dbReference type="ARBA" id="ARBA00022801"/>
    </source>
</evidence>
<dbReference type="InterPro" id="IPR050131">
    <property type="entry name" value="Peptidase_S8_subtilisin-like"/>
</dbReference>
<evidence type="ECO:0000256" key="8">
    <source>
        <dbReference type="SAM" id="SignalP"/>
    </source>
</evidence>
<dbReference type="GO" id="GO:0004252">
    <property type="term" value="F:serine-type endopeptidase activity"/>
    <property type="evidence" value="ECO:0007669"/>
    <property type="project" value="UniProtKB-UniRule"/>
</dbReference>
<feature type="chain" id="PRO_5039188655" evidence="8">
    <location>
        <begin position="30"/>
        <end position="439"/>
    </location>
</feature>
<feature type="domain" description="Peptidase S8/S53" evidence="9">
    <location>
        <begin position="53"/>
        <end position="304"/>
    </location>
</feature>
<feature type="region of interest" description="Disordered" evidence="6">
    <location>
        <begin position="389"/>
        <end position="439"/>
    </location>
</feature>
<feature type="active site" description="Charge relay system" evidence="5">
    <location>
        <position position="96"/>
    </location>
</feature>
<evidence type="ECO:0000313" key="10">
    <source>
        <dbReference type="EMBL" id="CQR61416.1"/>
    </source>
</evidence>
<dbReference type="Gene3D" id="3.40.50.200">
    <property type="entry name" value="Peptidase S8/S53 domain"/>
    <property type="match status" value="1"/>
</dbReference>
<reference evidence="10 11" key="1">
    <citation type="submission" date="2015-02" db="EMBL/GenBank/DDBJ databases">
        <authorList>
            <person name="Gomez-Escribano P.J."/>
        </authorList>
    </citation>
    <scope>NUCLEOTIDE SEQUENCE [LARGE SCALE GENOMIC DNA]</scope>
    <source>
        <strain evidence="11">C34 (DSM 42122 / NRRL B-24963)</strain>
    </source>
</reference>
<dbReference type="AlphaFoldDB" id="A0A0F7VWY2"/>
<dbReference type="PRINTS" id="PR00723">
    <property type="entry name" value="SUBTILISIN"/>
</dbReference>
<dbReference type="KEGG" id="sle:sle_19550"/>
<dbReference type="InterPro" id="IPR036852">
    <property type="entry name" value="Peptidase_S8/S53_dom_sf"/>
</dbReference>
<dbReference type="InterPro" id="IPR000209">
    <property type="entry name" value="Peptidase_S8/S53_dom"/>
</dbReference>
<dbReference type="EMBL" id="LN831790">
    <property type="protein sequence ID" value="CQR61416.1"/>
    <property type="molecule type" value="Genomic_DNA"/>
</dbReference>
<protein>
    <submittedName>
        <fullName evidence="10">Thermophilic serine proteinase</fullName>
    </submittedName>
</protein>
<feature type="signal peptide" evidence="8">
    <location>
        <begin position="1"/>
        <end position="29"/>
    </location>
</feature>
<evidence type="ECO:0000256" key="4">
    <source>
        <dbReference type="ARBA" id="ARBA00022825"/>
    </source>
</evidence>
<evidence type="ECO:0000256" key="5">
    <source>
        <dbReference type="PROSITE-ProRule" id="PRU01240"/>
    </source>
</evidence>
<keyword evidence="7" id="KW-0812">Transmembrane</keyword>
<feature type="active site" description="Charge relay system" evidence="5">
    <location>
        <position position="62"/>
    </location>
</feature>
<accession>A0A0F7VWY2</accession>
<dbReference type="InterPro" id="IPR023827">
    <property type="entry name" value="Peptidase_S8_Asp-AS"/>
</dbReference>
<dbReference type="PROSITE" id="PS51892">
    <property type="entry name" value="SUBTILASE"/>
    <property type="match status" value="1"/>
</dbReference>
<keyword evidence="7" id="KW-1133">Transmembrane helix</keyword>
<feature type="compositionally biased region" description="Pro residues" evidence="6">
    <location>
        <begin position="428"/>
        <end position="439"/>
    </location>
</feature>
<dbReference type="PANTHER" id="PTHR43806">
    <property type="entry name" value="PEPTIDASE S8"/>
    <property type="match status" value="1"/>
</dbReference>
<feature type="active site" description="Charge relay system" evidence="5">
    <location>
        <position position="252"/>
    </location>
</feature>
<gene>
    <name evidence="10" type="primary">sle_19550</name>
</gene>
<evidence type="ECO:0000256" key="1">
    <source>
        <dbReference type="ARBA" id="ARBA00011073"/>
    </source>
</evidence>
<evidence type="ECO:0000256" key="6">
    <source>
        <dbReference type="SAM" id="MobiDB-lite"/>
    </source>
</evidence>
<dbReference type="PROSITE" id="PS00136">
    <property type="entry name" value="SUBTILASE_ASP"/>
    <property type="match status" value="1"/>
</dbReference>
<dbReference type="SUPFAM" id="SSF52743">
    <property type="entry name" value="Subtilisin-like"/>
    <property type="match status" value="1"/>
</dbReference>
<keyword evidence="4 5" id="KW-0720">Serine protease</keyword>
<dbReference type="Pfam" id="PF00082">
    <property type="entry name" value="Peptidase_S8"/>
    <property type="match status" value="1"/>
</dbReference>
<dbReference type="PANTHER" id="PTHR43806:SF11">
    <property type="entry name" value="CEREVISIN-RELATED"/>
    <property type="match status" value="1"/>
</dbReference>
<evidence type="ECO:0000256" key="2">
    <source>
        <dbReference type="ARBA" id="ARBA00022670"/>
    </source>
</evidence>